<dbReference type="InterPro" id="IPR050834">
    <property type="entry name" value="Glycosyltransf_2"/>
</dbReference>
<feature type="transmembrane region" description="Helical" evidence="1">
    <location>
        <begin position="311"/>
        <end position="336"/>
    </location>
</feature>
<keyword evidence="1" id="KW-1133">Transmembrane helix</keyword>
<dbReference type="Proteomes" id="UP000320672">
    <property type="component" value="Chromosome"/>
</dbReference>
<dbReference type="EMBL" id="CP036262">
    <property type="protein sequence ID" value="QDS91725.1"/>
    <property type="molecule type" value="Genomic_DNA"/>
</dbReference>
<evidence type="ECO:0000259" key="2">
    <source>
        <dbReference type="Pfam" id="PF00535"/>
    </source>
</evidence>
<sequence length="400" mass="42654">MSIAANDSPTIALVIPGRNCAATLDRCLQSVVPLLSRSGRGDESPTDHNGRYDESSATGLVASSATPNNHRAGLVASSTTASPPAARLQEIIFVDDGSTDATAEIAARYPVRVIAGTGQGPGAARNLGWQATDADLVWFIDSDCVAESDALAKLLPHMSDPEVAGVGGSYANLYPDSLVATLIHEEIVARHRRMPLRVNFLGGFNVLYRRTALKTLNGYDELVTNGPGAAGAEDCDLSFRAVDSGMRLHFELKSRVGHYHPTSLWGYLRTQFRHGRFRASLFRRHRNKISGDSYAGLIDYVQPPVALASLAVIPLMAFGLLGGIAFGLLIGLLLIVQLPMAAAIAKTSCRLALIFVPFGFMRAYARGLGLTQGILLITRSDQQDCTPATESKSNQHGVAG</sequence>
<keyword evidence="4" id="KW-1185">Reference proteome</keyword>
<dbReference type="GO" id="GO:0016757">
    <property type="term" value="F:glycosyltransferase activity"/>
    <property type="evidence" value="ECO:0007669"/>
    <property type="project" value="UniProtKB-KW"/>
</dbReference>
<dbReference type="PANTHER" id="PTHR43685:SF2">
    <property type="entry name" value="GLYCOSYLTRANSFERASE 2-LIKE DOMAIN-CONTAINING PROTEIN"/>
    <property type="match status" value="1"/>
</dbReference>
<protein>
    <submittedName>
        <fullName evidence="3">Glycosyltransferase EpsH</fullName>
        <ecNumber evidence="3">2.4.-.-</ecNumber>
    </submittedName>
</protein>
<dbReference type="InterPro" id="IPR029044">
    <property type="entry name" value="Nucleotide-diphossugar_trans"/>
</dbReference>
<dbReference type="KEGG" id="rml:FF011L_04580"/>
<reference evidence="3 4" key="1">
    <citation type="submission" date="2019-02" db="EMBL/GenBank/DDBJ databases">
        <title>Deep-cultivation of Planctomycetes and their phenomic and genomic characterization uncovers novel biology.</title>
        <authorList>
            <person name="Wiegand S."/>
            <person name="Jogler M."/>
            <person name="Boedeker C."/>
            <person name="Pinto D."/>
            <person name="Vollmers J."/>
            <person name="Rivas-Marin E."/>
            <person name="Kohn T."/>
            <person name="Peeters S.H."/>
            <person name="Heuer A."/>
            <person name="Rast P."/>
            <person name="Oberbeckmann S."/>
            <person name="Bunk B."/>
            <person name="Jeske O."/>
            <person name="Meyerdierks A."/>
            <person name="Storesund J.E."/>
            <person name="Kallscheuer N."/>
            <person name="Luecker S."/>
            <person name="Lage O.M."/>
            <person name="Pohl T."/>
            <person name="Merkel B.J."/>
            <person name="Hornburger P."/>
            <person name="Mueller R.-W."/>
            <person name="Bruemmer F."/>
            <person name="Labrenz M."/>
            <person name="Spormann A.M."/>
            <person name="Op den Camp H."/>
            <person name="Overmann J."/>
            <person name="Amann R."/>
            <person name="Jetten M.S.M."/>
            <person name="Mascher T."/>
            <person name="Medema M.H."/>
            <person name="Devos D.P."/>
            <person name="Kaster A.-K."/>
            <person name="Ovreas L."/>
            <person name="Rohde M."/>
            <person name="Galperin M.Y."/>
            <person name="Jogler C."/>
        </authorList>
    </citation>
    <scope>NUCLEOTIDE SEQUENCE [LARGE SCALE GENOMIC DNA]</scope>
    <source>
        <strain evidence="3 4">FF011L</strain>
    </source>
</reference>
<evidence type="ECO:0000256" key="1">
    <source>
        <dbReference type="SAM" id="Phobius"/>
    </source>
</evidence>
<evidence type="ECO:0000313" key="3">
    <source>
        <dbReference type="EMBL" id="QDS91725.1"/>
    </source>
</evidence>
<dbReference type="InterPro" id="IPR001173">
    <property type="entry name" value="Glyco_trans_2-like"/>
</dbReference>
<dbReference type="OrthoDB" id="9809116at2"/>
<dbReference type="SUPFAM" id="SSF53448">
    <property type="entry name" value="Nucleotide-diphospho-sugar transferases"/>
    <property type="match status" value="1"/>
</dbReference>
<keyword evidence="1" id="KW-0472">Membrane</keyword>
<accession>A0A517MA13</accession>
<keyword evidence="1" id="KW-0812">Transmembrane</keyword>
<dbReference type="AlphaFoldDB" id="A0A517MA13"/>
<name>A0A517MA13_9BACT</name>
<gene>
    <name evidence="3" type="primary">epsH_1</name>
    <name evidence="3" type="ORF">FF011L_04580</name>
</gene>
<feature type="domain" description="Glycosyltransferase 2-like" evidence="2">
    <location>
        <begin position="89"/>
        <end position="214"/>
    </location>
</feature>
<dbReference type="EC" id="2.4.-.-" evidence="3"/>
<keyword evidence="3" id="KW-0808">Transferase</keyword>
<dbReference type="Gene3D" id="3.90.550.10">
    <property type="entry name" value="Spore Coat Polysaccharide Biosynthesis Protein SpsA, Chain A"/>
    <property type="match status" value="1"/>
</dbReference>
<proteinExistence type="predicted"/>
<organism evidence="3 4">
    <name type="scientific">Roseimaritima multifibrata</name>
    <dbReference type="NCBI Taxonomy" id="1930274"/>
    <lineage>
        <taxon>Bacteria</taxon>
        <taxon>Pseudomonadati</taxon>
        <taxon>Planctomycetota</taxon>
        <taxon>Planctomycetia</taxon>
        <taxon>Pirellulales</taxon>
        <taxon>Pirellulaceae</taxon>
        <taxon>Roseimaritima</taxon>
    </lineage>
</organism>
<dbReference type="PANTHER" id="PTHR43685">
    <property type="entry name" value="GLYCOSYLTRANSFERASE"/>
    <property type="match status" value="1"/>
</dbReference>
<keyword evidence="3" id="KW-0328">Glycosyltransferase</keyword>
<evidence type="ECO:0000313" key="4">
    <source>
        <dbReference type="Proteomes" id="UP000320672"/>
    </source>
</evidence>
<dbReference type="RefSeq" id="WP_145349837.1">
    <property type="nucleotide sequence ID" value="NZ_CP036262.1"/>
</dbReference>
<dbReference type="Pfam" id="PF00535">
    <property type="entry name" value="Glycos_transf_2"/>
    <property type="match status" value="1"/>
</dbReference>